<dbReference type="Pfam" id="PF03927">
    <property type="entry name" value="NapD"/>
    <property type="match status" value="1"/>
</dbReference>
<comment type="similarity">
    <text evidence="4">Belongs to the NapD family.</text>
</comment>
<proteinExistence type="inferred from homology"/>
<accession>A0A2U3QEF4</accession>
<organism evidence="5 6">
    <name type="scientific">Candidatus Sulfobium mesophilum</name>
    <dbReference type="NCBI Taxonomy" id="2016548"/>
    <lineage>
        <taxon>Bacteria</taxon>
        <taxon>Pseudomonadati</taxon>
        <taxon>Nitrospirota</taxon>
        <taxon>Nitrospiria</taxon>
        <taxon>Nitrospirales</taxon>
        <taxon>Nitrospiraceae</taxon>
        <taxon>Candidatus Sulfobium</taxon>
    </lineage>
</organism>
<dbReference type="PANTHER" id="PTHR38603:SF1">
    <property type="entry name" value="CHAPERONE NAPD"/>
    <property type="match status" value="1"/>
</dbReference>
<protein>
    <recommendedName>
        <fullName evidence="4">Chaperone NapD</fullName>
    </recommendedName>
    <alternativeName>
        <fullName evidence="4">NapA signal peptide-binding chaperone NapD</fullName>
    </alternativeName>
</protein>
<comment type="function">
    <text evidence="4">Chaperone for NapA, the catalytic subunit of the periplasmic nitrate reductase. It binds directly and specifically to the twin-arginine signal peptide of NapA, preventing premature interaction with the Tat translocase and premature export.</text>
</comment>
<sequence>MNISGIVVKTAPEHLEQVIERLKTSGLCEVHFRDDKGKIVITLQGKDTNEEIRKLREIMELPDVLCADLAYSYSEDETALSLDKLNLNRDAVPNALKTLSSDL</sequence>
<dbReference type="Proteomes" id="UP000245125">
    <property type="component" value="Unassembled WGS sequence"/>
</dbReference>
<dbReference type="EMBL" id="OUUY01000024">
    <property type="protein sequence ID" value="SPP99807.1"/>
    <property type="molecule type" value="Genomic_DNA"/>
</dbReference>
<comment type="subcellular location">
    <subcellularLocation>
        <location evidence="1 4">Cytoplasm</location>
    </subcellularLocation>
</comment>
<keyword evidence="5" id="KW-0560">Oxidoreductase</keyword>
<name>A0A2U3QEF4_9BACT</name>
<dbReference type="InterPro" id="IPR005623">
    <property type="entry name" value="Chaperone_NapD_NO3_reduct"/>
</dbReference>
<keyword evidence="3 4" id="KW-0143">Chaperone</keyword>
<reference evidence="6" key="1">
    <citation type="submission" date="2018-03" db="EMBL/GenBank/DDBJ databases">
        <authorList>
            <person name="Zecchin S."/>
        </authorList>
    </citation>
    <scope>NUCLEOTIDE SEQUENCE [LARGE SCALE GENOMIC DNA]</scope>
</reference>
<dbReference type="GO" id="GO:0005048">
    <property type="term" value="F:signal sequence binding"/>
    <property type="evidence" value="ECO:0007669"/>
    <property type="project" value="UniProtKB-UniRule"/>
</dbReference>
<evidence type="ECO:0000313" key="5">
    <source>
        <dbReference type="EMBL" id="SPP99807.1"/>
    </source>
</evidence>
<dbReference type="Gene3D" id="3.30.70.920">
    <property type="match status" value="1"/>
</dbReference>
<evidence type="ECO:0000256" key="2">
    <source>
        <dbReference type="ARBA" id="ARBA00022490"/>
    </source>
</evidence>
<dbReference type="OrthoDB" id="1120071at2"/>
<dbReference type="HAMAP" id="MF_02200">
    <property type="entry name" value="NapD"/>
    <property type="match status" value="1"/>
</dbReference>
<gene>
    <name evidence="4" type="primary">napD</name>
    <name evidence="5" type="ORF">NBG4_120014</name>
</gene>
<evidence type="ECO:0000313" key="6">
    <source>
        <dbReference type="Proteomes" id="UP000245125"/>
    </source>
</evidence>
<evidence type="ECO:0000256" key="1">
    <source>
        <dbReference type="ARBA" id="ARBA00004496"/>
    </source>
</evidence>
<dbReference type="GO" id="GO:0051224">
    <property type="term" value="P:negative regulation of protein transport"/>
    <property type="evidence" value="ECO:0007669"/>
    <property type="project" value="UniProtKB-UniRule"/>
</dbReference>
<keyword evidence="2 4" id="KW-0963">Cytoplasm</keyword>
<evidence type="ECO:0000256" key="4">
    <source>
        <dbReference type="HAMAP-Rule" id="MF_02200"/>
    </source>
</evidence>
<dbReference type="AlphaFoldDB" id="A0A2U3QEF4"/>
<dbReference type="GO" id="GO:0005737">
    <property type="term" value="C:cytoplasm"/>
    <property type="evidence" value="ECO:0007669"/>
    <property type="project" value="UniProtKB-SubCell"/>
</dbReference>
<comment type="subunit">
    <text evidence="4">Interacts with the cytoplasmic NapA precursor.</text>
</comment>
<evidence type="ECO:0000256" key="3">
    <source>
        <dbReference type="ARBA" id="ARBA00023186"/>
    </source>
</evidence>
<dbReference type="PANTHER" id="PTHR38603">
    <property type="entry name" value="CHAPERONE NAPD"/>
    <property type="match status" value="1"/>
</dbReference>
<dbReference type="GO" id="GO:0016491">
    <property type="term" value="F:oxidoreductase activity"/>
    <property type="evidence" value="ECO:0007669"/>
    <property type="project" value="UniProtKB-KW"/>
</dbReference>
<keyword evidence="6" id="KW-1185">Reference proteome</keyword>